<feature type="compositionally biased region" description="Basic and acidic residues" evidence="1">
    <location>
        <begin position="726"/>
        <end position="738"/>
    </location>
</feature>
<dbReference type="EMBL" id="AP019755">
    <property type="protein sequence ID" value="BBL34621.1"/>
    <property type="molecule type" value="Genomic_DNA"/>
</dbReference>
<evidence type="ECO:0008006" key="5">
    <source>
        <dbReference type="Google" id="ProtNLM"/>
    </source>
</evidence>
<feature type="region of interest" description="Disordered" evidence="1">
    <location>
        <begin position="726"/>
        <end position="750"/>
    </location>
</feature>
<keyword evidence="2" id="KW-0812">Transmembrane</keyword>
<evidence type="ECO:0000313" key="4">
    <source>
        <dbReference type="Proteomes" id="UP000316473"/>
    </source>
</evidence>
<organism evidence="3 4">
    <name type="scientific">Nitrosomonas stercoris</name>
    <dbReference type="NCBI Taxonomy" id="1444684"/>
    <lineage>
        <taxon>Bacteria</taxon>
        <taxon>Pseudomonadati</taxon>
        <taxon>Pseudomonadota</taxon>
        <taxon>Betaproteobacteria</taxon>
        <taxon>Nitrosomonadales</taxon>
        <taxon>Nitrosomonadaceae</taxon>
        <taxon>Nitrosomonas</taxon>
    </lineage>
</organism>
<feature type="transmembrane region" description="Helical" evidence="2">
    <location>
        <begin position="685"/>
        <end position="702"/>
    </location>
</feature>
<evidence type="ECO:0000256" key="1">
    <source>
        <dbReference type="SAM" id="MobiDB-lite"/>
    </source>
</evidence>
<gene>
    <name evidence="3" type="ORF">Nstercoris_00860</name>
</gene>
<dbReference type="AlphaFoldDB" id="A0A4Y1YNN8"/>
<name>A0A4Y1YNN8_9PROT</name>
<feature type="transmembrane region" description="Helical" evidence="2">
    <location>
        <begin position="609"/>
        <end position="628"/>
    </location>
</feature>
<keyword evidence="2" id="KW-0472">Membrane</keyword>
<reference evidence="3 4" key="1">
    <citation type="submission" date="2019-06" db="EMBL/GenBank/DDBJ databases">
        <title>Nitrosomonas stercoris KYUHI-S whole genome shotgun sequence.</title>
        <authorList>
            <person name="Nakagawa T."/>
            <person name="Tsuchiya Y."/>
            <person name="Takahashi R."/>
        </authorList>
    </citation>
    <scope>NUCLEOTIDE SEQUENCE [LARGE SCALE GENOMIC DNA]</scope>
    <source>
        <strain evidence="3 4">KYUHI-S</strain>
    </source>
</reference>
<feature type="transmembrane region" description="Helical" evidence="2">
    <location>
        <begin position="577"/>
        <end position="603"/>
    </location>
</feature>
<accession>A0A4Y1YNN8</accession>
<keyword evidence="2" id="KW-1133">Transmembrane helix</keyword>
<protein>
    <recommendedName>
        <fullName evidence="5">EF-hand domain-containing protein</fullName>
    </recommendedName>
</protein>
<evidence type="ECO:0000256" key="2">
    <source>
        <dbReference type="SAM" id="Phobius"/>
    </source>
</evidence>
<sequence length="782" mass="85486">MNTSHKWHFFRSGGFDQVRLETGEDIRALAELDPKLWAALSCPVNNLEFDRKTLEFLDIDQDGHIRVTEIIAAVNWAIAMLKDPASLLEELPQLPLQAIDDSSKEGAALLASAKQILHNLGKGGVEAISIEDTADLTKIFASTKFNGDGIVPPTAAADTETQTVIEEIMTCAGSELDRSGSQGVAEENTNHFFDEAHAYSEWWQQAEQDANNILILGEATEAAKTAFDNIKTKVDDYFTRCSLAKFDSHASGALNPALASYEALAGQNLSAVSEQLIDLPLARIAAGQPLSLAEGINPAWLQAITTFKDQVVTPLIGVRDRLTSEEWENLCQKFAAHQVWLDNKQGATVEGLGIQRVRSILSGGYQDKILALIQKDKSLASASDAIESVEKLIRYHHHLFRLLNNFVSFRDFYTGRTKAVFQAGTLYLDGRSCDFCLHIDDVAQHSTMATLSGTYLAYCACTRRDDDTQQMNIVAAFTNGDADNLMVGRNGIFYDRQGQDWEATITKIVEHPISVRQAFWYPYKRIGKMIGEQIEKFTSAREQAVQDRAAASIADTAQAAESKAPPAPFDVGKFAGIFAAIGLAIGAIGTAIASVVTGFLSLVWWQMPLAILGLILIISGPSVLLAYLKLRKRSLAPLLDANGWAINTRAIINIPFGTSLTQIAALPPGAQRSLSDPYAEKKTPWKSYLFILLLLGGLAYLWRTGYINENTVDQLRDRVTNLIEGERSTADEAEKEGAEEMETVEPETELVPENEVDEVVTTTTPAAVIDAVVPAAKPAHAE</sequence>
<dbReference type="Proteomes" id="UP000316473">
    <property type="component" value="Chromosome"/>
</dbReference>
<evidence type="ECO:0000313" key="3">
    <source>
        <dbReference type="EMBL" id="BBL34621.1"/>
    </source>
</evidence>
<feature type="compositionally biased region" description="Acidic residues" evidence="1">
    <location>
        <begin position="739"/>
        <end position="750"/>
    </location>
</feature>
<proteinExistence type="predicted"/>
<dbReference type="KEGG" id="nst:Nstercoris_00860"/>
<keyword evidence="4" id="KW-1185">Reference proteome</keyword>